<dbReference type="GO" id="GO:0097527">
    <property type="term" value="P:necroptotic signaling pathway"/>
    <property type="evidence" value="ECO:0007669"/>
    <property type="project" value="TreeGrafter"/>
</dbReference>
<keyword evidence="1" id="KW-0472">Membrane</keyword>
<dbReference type="OrthoDB" id="346907at2759"/>
<dbReference type="PANTHER" id="PTHR44329">
    <property type="entry name" value="SERINE/THREONINE-PROTEIN KINASE TNNI3K-RELATED"/>
    <property type="match status" value="1"/>
</dbReference>
<feature type="transmembrane region" description="Helical" evidence="1">
    <location>
        <begin position="355"/>
        <end position="375"/>
    </location>
</feature>
<keyword evidence="3" id="KW-0808">Transferase</keyword>
<reference evidence="3 4" key="1">
    <citation type="submission" date="2018-06" db="EMBL/GenBank/DDBJ databases">
        <title>Comparative genomics reveals the genomic features of Rhizophagus irregularis, R. cerebriforme, R. diaphanum and Gigaspora rosea, and their symbiotic lifestyle signature.</title>
        <authorList>
            <person name="Morin E."/>
            <person name="San Clemente H."/>
            <person name="Chen E.C.H."/>
            <person name="De La Providencia I."/>
            <person name="Hainaut M."/>
            <person name="Kuo A."/>
            <person name="Kohler A."/>
            <person name="Murat C."/>
            <person name="Tang N."/>
            <person name="Roy S."/>
            <person name="Loubradou J."/>
            <person name="Henrissat B."/>
            <person name="Grigoriev I.V."/>
            <person name="Corradi N."/>
            <person name="Roux C."/>
            <person name="Martin F.M."/>
        </authorList>
    </citation>
    <scope>NUCLEOTIDE SEQUENCE [LARGE SCALE GENOMIC DNA]</scope>
    <source>
        <strain evidence="3 4">DAOM 194757</strain>
    </source>
</reference>
<dbReference type="EMBL" id="QKWP01001035">
    <property type="protein sequence ID" value="RIB12316.1"/>
    <property type="molecule type" value="Genomic_DNA"/>
</dbReference>
<dbReference type="STRING" id="44941.A0A397UYK9"/>
<dbReference type="InterPro" id="IPR011009">
    <property type="entry name" value="Kinase-like_dom_sf"/>
</dbReference>
<name>A0A397UYK9_9GLOM</name>
<keyword evidence="1" id="KW-1133">Transmembrane helix</keyword>
<dbReference type="PROSITE" id="PS50011">
    <property type="entry name" value="PROTEIN_KINASE_DOM"/>
    <property type="match status" value="2"/>
</dbReference>
<dbReference type="GO" id="GO:0004672">
    <property type="term" value="F:protein kinase activity"/>
    <property type="evidence" value="ECO:0007669"/>
    <property type="project" value="InterPro"/>
</dbReference>
<feature type="domain" description="Protein kinase" evidence="2">
    <location>
        <begin position="249"/>
        <end position="381"/>
    </location>
</feature>
<dbReference type="Gene3D" id="1.10.510.10">
    <property type="entry name" value="Transferase(Phosphotransferase) domain 1"/>
    <property type="match status" value="2"/>
</dbReference>
<dbReference type="Proteomes" id="UP000266673">
    <property type="component" value="Unassembled WGS sequence"/>
</dbReference>
<dbReference type="InterPro" id="IPR000719">
    <property type="entry name" value="Prot_kinase_dom"/>
</dbReference>
<dbReference type="GO" id="GO:0005524">
    <property type="term" value="F:ATP binding"/>
    <property type="evidence" value="ECO:0007669"/>
    <property type="project" value="UniProtKB-KW"/>
</dbReference>
<evidence type="ECO:0000313" key="3">
    <source>
        <dbReference type="EMBL" id="RIB12316.1"/>
    </source>
</evidence>
<evidence type="ECO:0000259" key="2">
    <source>
        <dbReference type="PROSITE" id="PS50011"/>
    </source>
</evidence>
<proteinExistence type="predicted"/>
<gene>
    <name evidence="3" type="ORF">C2G38_34586</name>
</gene>
<evidence type="ECO:0000256" key="1">
    <source>
        <dbReference type="SAM" id="Phobius"/>
    </source>
</evidence>
<evidence type="ECO:0000313" key="4">
    <source>
        <dbReference type="Proteomes" id="UP000266673"/>
    </source>
</evidence>
<feature type="domain" description="Protein kinase" evidence="2">
    <location>
        <begin position="1"/>
        <end position="187"/>
    </location>
</feature>
<comment type="caution">
    <text evidence="3">The sequence shown here is derived from an EMBL/GenBank/DDBJ whole genome shotgun (WGS) entry which is preliminary data.</text>
</comment>
<protein>
    <submittedName>
        <fullName evidence="3">Kinase-like domain-containing protein</fullName>
    </submittedName>
</protein>
<keyword evidence="1" id="KW-0812">Transmembrane</keyword>
<dbReference type="SUPFAM" id="SSF56112">
    <property type="entry name" value="Protein kinase-like (PK-like)"/>
    <property type="match status" value="2"/>
</dbReference>
<dbReference type="InterPro" id="IPR001245">
    <property type="entry name" value="Ser-Thr/Tyr_kinase_cat_dom"/>
</dbReference>
<dbReference type="InterPro" id="IPR051681">
    <property type="entry name" value="Ser/Thr_Kinases-Pseudokinases"/>
</dbReference>
<keyword evidence="3" id="KW-0418">Kinase</keyword>
<accession>A0A397UYK9</accession>
<dbReference type="AlphaFoldDB" id="A0A397UYK9"/>
<dbReference type="Pfam" id="PF07714">
    <property type="entry name" value="PK_Tyr_Ser-Thr"/>
    <property type="match status" value="2"/>
</dbReference>
<keyword evidence="4" id="KW-1185">Reference proteome</keyword>
<organism evidence="3 4">
    <name type="scientific">Gigaspora rosea</name>
    <dbReference type="NCBI Taxonomy" id="44941"/>
    <lineage>
        <taxon>Eukaryota</taxon>
        <taxon>Fungi</taxon>
        <taxon>Fungi incertae sedis</taxon>
        <taxon>Mucoromycota</taxon>
        <taxon>Glomeromycotina</taxon>
        <taxon>Glomeromycetes</taxon>
        <taxon>Diversisporales</taxon>
        <taxon>Gigasporaceae</taxon>
        <taxon>Gigaspora</taxon>
    </lineage>
</organism>
<sequence length="381" mass="44514">MRSLRQNLRKVAQMKWEKKLDLLSSIAFDLQLIHSHDIVHRDLHSCNILQDNIYDAYISDLGFATSVNKTLETESRKKIYGIMPYIAPEVLCGTSFTKASDVYSFGLIMWEISSGNVVFSEREDDSTLYLDIRNGLKPEIAKGTVLCYEDLLKKCWDADPVKRPSAPEIYNTIVSWKNKTELWKEFLEADMYNIHNATDDNIVQEHNTIYTSRIINIIDIESIVLMKHINIDHIDHTDHIDPQFFLDLRKYEPKFDCKPRGKTIHCRGGSAPGLELEYAFKKITDDKKRDLSQHVAILKELEDSEYIVRFYGIAVSSNELDYYFVTEWMENGNLRDYYTNYKLDWNKRFEFAIDICRGIAFLNAIGVYIILFNIISELFLY</sequence>